<dbReference type="KEGG" id="dpf:ON006_19625"/>
<evidence type="ECO:0000256" key="1">
    <source>
        <dbReference type="SAM" id="SignalP"/>
    </source>
</evidence>
<protein>
    <recommendedName>
        <fullName evidence="4">T9SS type A sorting domain-containing protein</fullName>
    </recommendedName>
</protein>
<gene>
    <name evidence="2" type="ORF">ON006_19625</name>
</gene>
<evidence type="ECO:0008006" key="4">
    <source>
        <dbReference type="Google" id="ProtNLM"/>
    </source>
</evidence>
<keyword evidence="3" id="KW-1185">Reference proteome</keyword>
<dbReference type="PROSITE" id="PS51257">
    <property type="entry name" value="PROKAR_LIPOPROTEIN"/>
    <property type="match status" value="1"/>
</dbReference>
<evidence type="ECO:0000313" key="2">
    <source>
        <dbReference type="EMBL" id="WAC09958.1"/>
    </source>
</evidence>
<accession>A0A9E8N704</accession>
<proteinExistence type="predicted"/>
<name>A0A9E8N704_9BACT</name>
<organism evidence="2 3">
    <name type="scientific">Dyadobacter pollutisoli</name>
    <dbReference type="NCBI Taxonomy" id="2910158"/>
    <lineage>
        <taxon>Bacteria</taxon>
        <taxon>Pseudomonadati</taxon>
        <taxon>Bacteroidota</taxon>
        <taxon>Cytophagia</taxon>
        <taxon>Cytophagales</taxon>
        <taxon>Spirosomataceae</taxon>
        <taxon>Dyadobacter</taxon>
    </lineage>
</organism>
<dbReference type="AlphaFoldDB" id="A0A9E8N704"/>
<dbReference type="Proteomes" id="UP001164653">
    <property type="component" value="Chromosome"/>
</dbReference>
<keyword evidence="1" id="KW-0732">Signal</keyword>
<feature type="chain" id="PRO_5038760595" description="T9SS type A sorting domain-containing protein" evidence="1">
    <location>
        <begin position="21"/>
        <end position="122"/>
    </location>
</feature>
<feature type="signal peptide" evidence="1">
    <location>
        <begin position="1"/>
        <end position="20"/>
    </location>
</feature>
<sequence length="122" mass="14238">MKCFYTILFLAVMACAGASAQTVQINDSEAYFSDFFIIQVKPMQFEMSYKYPKTDRVLVRIKDEEKNILFAEKTLVYKKYHKYFDLSTMKDGIYTFELTDGEHKFVKSFTVATKTLRMATAL</sequence>
<dbReference type="RefSeq" id="WP_244821072.1">
    <property type="nucleotide sequence ID" value="NZ_CP112998.1"/>
</dbReference>
<dbReference type="EMBL" id="CP112998">
    <property type="protein sequence ID" value="WAC09958.1"/>
    <property type="molecule type" value="Genomic_DNA"/>
</dbReference>
<reference evidence="2" key="1">
    <citation type="submission" date="2022-11" db="EMBL/GenBank/DDBJ databases">
        <title>Dyadobacter pollutisoli sp. nov., isolated from plastic dumped soil.</title>
        <authorList>
            <person name="Kim J.M."/>
            <person name="Kim K.R."/>
            <person name="Lee J.K."/>
            <person name="Hao L."/>
            <person name="Jeon C.O."/>
        </authorList>
    </citation>
    <scope>NUCLEOTIDE SEQUENCE</scope>
    <source>
        <strain evidence="2">U1</strain>
    </source>
</reference>
<evidence type="ECO:0000313" key="3">
    <source>
        <dbReference type="Proteomes" id="UP001164653"/>
    </source>
</evidence>